<keyword evidence="1" id="KW-1133">Transmembrane helix</keyword>
<reference evidence="2 3" key="1">
    <citation type="journal article" date="2019" name="Nat. Ecol. Evol.">
        <title>Megaphylogeny resolves global patterns of mushroom evolution.</title>
        <authorList>
            <person name="Varga T."/>
            <person name="Krizsan K."/>
            <person name="Foldi C."/>
            <person name="Dima B."/>
            <person name="Sanchez-Garcia M."/>
            <person name="Sanchez-Ramirez S."/>
            <person name="Szollosi G.J."/>
            <person name="Szarkandi J.G."/>
            <person name="Papp V."/>
            <person name="Albert L."/>
            <person name="Andreopoulos W."/>
            <person name="Angelini C."/>
            <person name="Antonin V."/>
            <person name="Barry K.W."/>
            <person name="Bougher N.L."/>
            <person name="Buchanan P."/>
            <person name="Buyck B."/>
            <person name="Bense V."/>
            <person name="Catcheside P."/>
            <person name="Chovatia M."/>
            <person name="Cooper J."/>
            <person name="Damon W."/>
            <person name="Desjardin D."/>
            <person name="Finy P."/>
            <person name="Geml J."/>
            <person name="Haridas S."/>
            <person name="Hughes K."/>
            <person name="Justo A."/>
            <person name="Karasinski D."/>
            <person name="Kautmanova I."/>
            <person name="Kiss B."/>
            <person name="Kocsube S."/>
            <person name="Kotiranta H."/>
            <person name="LaButti K.M."/>
            <person name="Lechner B.E."/>
            <person name="Liimatainen K."/>
            <person name="Lipzen A."/>
            <person name="Lukacs Z."/>
            <person name="Mihaltcheva S."/>
            <person name="Morgado L.N."/>
            <person name="Niskanen T."/>
            <person name="Noordeloos M.E."/>
            <person name="Ohm R.A."/>
            <person name="Ortiz-Santana B."/>
            <person name="Ovrebo C."/>
            <person name="Racz N."/>
            <person name="Riley R."/>
            <person name="Savchenko A."/>
            <person name="Shiryaev A."/>
            <person name="Soop K."/>
            <person name="Spirin V."/>
            <person name="Szebenyi C."/>
            <person name="Tomsovsky M."/>
            <person name="Tulloss R.E."/>
            <person name="Uehling J."/>
            <person name="Grigoriev I.V."/>
            <person name="Vagvolgyi C."/>
            <person name="Papp T."/>
            <person name="Martin F.M."/>
            <person name="Miettinen O."/>
            <person name="Hibbett D.S."/>
            <person name="Nagy L.G."/>
        </authorList>
    </citation>
    <scope>NUCLEOTIDE SEQUENCE [LARGE SCALE GENOMIC DNA]</scope>
    <source>
        <strain evidence="2 3">HHB13444</strain>
    </source>
</reference>
<accession>A0A5C3NUQ7</accession>
<protein>
    <submittedName>
        <fullName evidence="2">Uncharacterized protein</fullName>
    </submittedName>
</protein>
<dbReference type="EMBL" id="ML211661">
    <property type="protein sequence ID" value="TFK81064.1"/>
    <property type="molecule type" value="Genomic_DNA"/>
</dbReference>
<keyword evidence="1" id="KW-0472">Membrane</keyword>
<gene>
    <name evidence="2" type="ORF">K466DRAFT_353173</name>
</gene>
<keyword evidence="3" id="KW-1185">Reference proteome</keyword>
<evidence type="ECO:0000256" key="1">
    <source>
        <dbReference type="SAM" id="Phobius"/>
    </source>
</evidence>
<feature type="transmembrane region" description="Helical" evidence="1">
    <location>
        <begin position="54"/>
        <end position="73"/>
    </location>
</feature>
<evidence type="ECO:0000313" key="3">
    <source>
        <dbReference type="Proteomes" id="UP000308197"/>
    </source>
</evidence>
<proteinExistence type="predicted"/>
<dbReference type="AlphaFoldDB" id="A0A5C3NUQ7"/>
<name>A0A5C3NUQ7_9APHY</name>
<keyword evidence="1" id="KW-0812">Transmembrane</keyword>
<dbReference type="Proteomes" id="UP000308197">
    <property type="component" value="Unassembled WGS sequence"/>
</dbReference>
<evidence type="ECO:0000313" key="2">
    <source>
        <dbReference type="EMBL" id="TFK81064.1"/>
    </source>
</evidence>
<dbReference type="InParanoid" id="A0A5C3NUQ7"/>
<organism evidence="2 3">
    <name type="scientific">Polyporus arcularius HHB13444</name>
    <dbReference type="NCBI Taxonomy" id="1314778"/>
    <lineage>
        <taxon>Eukaryota</taxon>
        <taxon>Fungi</taxon>
        <taxon>Dikarya</taxon>
        <taxon>Basidiomycota</taxon>
        <taxon>Agaricomycotina</taxon>
        <taxon>Agaricomycetes</taxon>
        <taxon>Polyporales</taxon>
        <taxon>Polyporaceae</taxon>
        <taxon>Polyporus</taxon>
    </lineage>
</organism>
<sequence>MRAPRFVSGDSVKSPSILLYTLTCLWRSRPCNGPHDTRMTHDGHSSTRFQPLSLYPLAASTTYLFFVSFFLFIRITPFTPEIHLYSHFNG</sequence>